<protein>
    <submittedName>
        <fullName evidence="2">Uncharacterized protein</fullName>
    </submittedName>
</protein>
<proteinExistence type="predicted"/>
<keyword evidence="1" id="KW-0812">Transmembrane</keyword>
<gene>
    <name evidence="2" type="ORF">BN715_00001</name>
</gene>
<keyword evidence="1" id="KW-0472">Membrane</keyword>
<feature type="transmembrane region" description="Helical" evidence="1">
    <location>
        <begin position="56"/>
        <end position="80"/>
    </location>
</feature>
<reference evidence="2" key="1">
    <citation type="submission" date="2012-11" db="EMBL/GenBank/DDBJ databases">
        <title>Dependencies among metagenomic species, viruses, plasmids and units of genetic variation.</title>
        <authorList>
            <person name="Nielsen H.B."/>
            <person name="Almeida M."/>
            <person name="Juncker A.S."/>
            <person name="Rasmussen S."/>
            <person name="Li J."/>
            <person name="Sunagawa S."/>
            <person name="Plichta D."/>
            <person name="Gautier L."/>
            <person name="Le Chatelier E."/>
            <person name="Peletier E."/>
            <person name="Bonde I."/>
            <person name="Nielsen T."/>
            <person name="Manichanh C."/>
            <person name="Arumugam M."/>
            <person name="Batto J."/>
            <person name="Santos M.B.Q.D."/>
            <person name="Blom N."/>
            <person name="Borruel N."/>
            <person name="Burgdorf K.S."/>
            <person name="Boumezbeur F."/>
            <person name="Casellas F."/>
            <person name="Dore J."/>
            <person name="Guarner F."/>
            <person name="Hansen T."/>
            <person name="Hildebrand F."/>
            <person name="Kaas R.S."/>
            <person name="Kennedy S."/>
            <person name="Kristiansen K."/>
            <person name="Kultima J.R."/>
            <person name="Leonard P."/>
            <person name="Levenez F."/>
            <person name="Lund O."/>
            <person name="Moumen B."/>
            <person name="Le Paslier D."/>
            <person name="Pons N."/>
            <person name="Pedersen O."/>
            <person name="Prifti E."/>
            <person name="Qin J."/>
            <person name="Raes J."/>
            <person name="Tap J."/>
            <person name="Tims S."/>
            <person name="Ussery D.W."/>
            <person name="Yamada T."/>
            <person name="MetaHit consortium"/>
            <person name="Renault P."/>
            <person name="Sicheritz-Ponten T."/>
            <person name="Bork P."/>
            <person name="Wang J."/>
            <person name="Brunak S."/>
            <person name="Ehrlich S.D."/>
        </authorList>
    </citation>
    <scope>NUCLEOTIDE SEQUENCE [LARGE SCALE GENOMIC DNA]</scope>
</reference>
<evidence type="ECO:0000256" key="1">
    <source>
        <dbReference type="SAM" id="Phobius"/>
    </source>
</evidence>
<comment type="caution">
    <text evidence="2">The sequence shown here is derived from an EMBL/GenBank/DDBJ whole genome shotgun (WGS) entry which is preliminary data.</text>
</comment>
<sequence length="114" mass="12334">MLPLFLRFFSLSFQLSRFAFALEPVVQGLPAGFGLFRRDGLFGQAGDGFPGLVQGLLFLFFFLSGLIPALFGVSHVFLALPFFEAAGPIGSGLVLQACQLHLFFTGRLIALFAS</sequence>
<dbReference type="AlphaFoldDB" id="R7MVZ5"/>
<name>R7MVZ5_MEGEL</name>
<dbReference type="EMBL" id="CBKE010000001">
    <property type="protein sequence ID" value="CDF04037.1"/>
    <property type="molecule type" value="Genomic_DNA"/>
</dbReference>
<accession>R7MVZ5</accession>
<dbReference type="Proteomes" id="UP000017908">
    <property type="component" value="Unassembled WGS sequence"/>
</dbReference>
<feature type="transmembrane region" description="Helical" evidence="1">
    <location>
        <begin position="92"/>
        <end position="113"/>
    </location>
</feature>
<keyword evidence="1" id="KW-1133">Transmembrane helix</keyword>
<evidence type="ECO:0000313" key="2">
    <source>
        <dbReference type="EMBL" id="CDF04037.1"/>
    </source>
</evidence>
<organism evidence="2">
    <name type="scientific">Megasphaera elsdenii CAG:570</name>
    <dbReference type="NCBI Taxonomy" id="1263087"/>
    <lineage>
        <taxon>Bacteria</taxon>
        <taxon>Bacillati</taxon>
        <taxon>Bacillota</taxon>
        <taxon>Negativicutes</taxon>
        <taxon>Veillonellales</taxon>
        <taxon>Veillonellaceae</taxon>
        <taxon>Megasphaera</taxon>
    </lineage>
</organism>